<dbReference type="Proteomes" id="UP001558613">
    <property type="component" value="Unassembled WGS sequence"/>
</dbReference>
<evidence type="ECO:0000313" key="1">
    <source>
        <dbReference type="EMBL" id="KAL1277948.1"/>
    </source>
</evidence>
<gene>
    <name evidence="1" type="ORF">QQF64_024621</name>
</gene>
<keyword evidence="2" id="KW-1185">Reference proteome</keyword>
<sequence length="88" mass="9781">MPLRSTARFHQQQPDFGTNGRFNIQYLLIRRSVGKGTSPLPRPCSCATVSAARSHAPRRYSMVLRLRPSHRCAGAKSIASHHAQRASI</sequence>
<reference evidence="1 2" key="1">
    <citation type="submission" date="2023-09" db="EMBL/GenBank/DDBJ databases">
        <authorList>
            <person name="Wang M."/>
        </authorList>
    </citation>
    <scope>NUCLEOTIDE SEQUENCE [LARGE SCALE GENOMIC DNA]</scope>
    <source>
        <strain evidence="1">GT-2023</strain>
        <tissue evidence="1">Liver</tissue>
    </source>
</reference>
<accession>A0ABR3NLR7</accession>
<evidence type="ECO:0000313" key="2">
    <source>
        <dbReference type="Proteomes" id="UP001558613"/>
    </source>
</evidence>
<protein>
    <submittedName>
        <fullName evidence="1">Uncharacterized protein</fullName>
    </submittedName>
</protein>
<organism evidence="1 2">
    <name type="scientific">Cirrhinus molitorella</name>
    <name type="common">mud carp</name>
    <dbReference type="NCBI Taxonomy" id="172907"/>
    <lineage>
        <taxon>Eukaryota</taxon>
        <taxon>Metazoa</taxon>
        <taxon>Chordata</taxon>
        <taxon>Craniata</taxon>
        <taxon>Vertebrata</taxon>
        <taxon>Euteleostomi</taxon>
        <taxon>Actinopterygii</taxon>
        <taxon>Neopterygii</taxon>
        <taxon>Teleostei</taxon>
        <taxon>Ostariophysi</taxon>
        <taxon>Cypriniformes</taxon>
        <taxon>Cyprinidae</taxon>
        <taxon>Labeoninae</taxon>
        <taxon>Labeonini</taxon>
        <taxon>Cirrhinus</taxon>
    </lineage>
</organism>
<comment type="caution">
    <text evidence="1">The sequence shown here is derived from an EMBL/GenBank/DDBJ whole genome shotgun (WGS) entry which is preliminary data.</text>
</comment>
<name>A0ABR3NLR7_9TELE</name>
<dbReference type="EMBL" id="JAYMGO010000003">
    <property type="protein sequence ID" value="KAL1277948.1"/>
    <property type="molecule type" value="Genomic_DNA"/>
</dbReference>
<proteinExistence type="predicted"/>